<comment type="caution">
    <text evidence="3">The sequence shown here is derived from an EMBL/GenBank/DDBJ whole genome shotgun (WGS) entry which is preliminary data.</text>
</comment>
<evidence type="ECO:0000313" key="3">
    <source>
        <dbReference type="EMBL" id="MBM2615000.1"/>
    </source>
</evidence>
<evidence type="ECO:0000256" key="1">
    <source>
        <dbReference type="SAM" id="MobiDB-lite"/>
    </source>
</evidence>
<keyword evidence="4" id="KW-1185">Reference proteome</keyword>
<name>A0ABS2A574_9ACTN</name>
<evidence type="ECO:0000256" key="2">
    <source>
        <dbReference type="SAM" id="SignalP"/>
    </source>
</evidence>
<evidence type="ECO:0008006" key="5">
    <source>
        <dbReference type="Google" id="ProtNLM"/>
    </source>
</evidence>
<dbReference type="PROSITE" id="PS51257">
    <property type="entry name" value="PROKAR_LIPOPROTEIN"/>
    <property type="match status" value="1"/>
</dbReference>
<keyword evidence="2" id="KW-0732">Signal</keyword>
<evidence type="ECO:0000313" key="4">
    <source>
        <dbReference type="Proteomes" id="UP000632138"/>
    </source>
</evidence>
<feature type="chain" id="PRO_5045480742" description="Secreted protein" evidence="2">
    <location>
        <begin position="20"/>
        <end position="149"/>
    </location>
</feature>
<dbReference type="RefSeq" id="WP_203374842.1">
    <property type="nucleotide sequence ID" value="NZ_JAENHP010000001.1"/>
</dbReference>
<organism evidence="3 4">
    <name type="scientific">Paractinoplanes ovalisporus</name>
    <dbReference type="NCBI Taxonomy" id="2810368"/>
    <lineage>
        <taxon>Bacteria</taxon>
        <taxon>Bacillati</taxon>
        <taxon>Actinomycetota</taxon>
        <taxon>Actinomycetes</taxon>
        <taxon>Micromonosporales</taxon>
        <taxon>Micromonosporaceae</taxon>
        <taxon>Paractinoplanes</taxon>
    </lineage>
</organism>
<proteinExistence type="predicted"/>
<feature type="signal peptide" evidence="2">
    <location>
        <begin position="1"/>
        <end position="19"/>
    </location>
</feature>
<sequence length="149" mass="15764">MRIAAYGIGLLLVVGGALAGCGDGGAEPEATKTVGDTGSQWTKCLRDNGVDVKDQDPEGNPLTLPSDSPVLEAALAKCKQYEPQTSGKTGAEGSDQERVEYQLKLAKCMREKGIDWADPSGDQQFSVPEMSPETMKALDECSTKIRGAK</sequence>
<accession>A0ABS2A574</accession>
<feature type="region of interest" description="Disordered" evidence="1">
    <location>
        <begin position="115"/>
        <end position="134"/>
    </location>
</feature>
<protein>
    <recommendedName>
        <fullName evidence="5">Secreted protein</fullName>
    </recommendedName>
</protein>
<dbReference type="Proteomes" id="UP000632138">
    <property type="component" value="Unassembled WGS sequence"/>
</dbReference>
<reference evidence="3 4" key="1">
    <citation type="submission" date="2021-01" db="EMBL/GenBank/DDBJ databases">
        <title>Actinoplanes sp. nov. LDG1-06 isolated from lichen.</title>
        <authorList>
            <person name="Saeng-In P."/>
            <person name="Phongsopitanun W."/>
            <person name="Kanchanasin P."/>
            <person name="Yuki M."/>
            <person name="Kudo T."/>
            <person name="Ohkuma M."/>
            <person name="Tanasupawat S."/>
        </authorList>
    </citation>
    <scope>NUCLEOTIDE SEQUENCE [LARGE SCALE GENOMIC DNA]</scope>
    <source>
        <strain evidence="3 4">LDG1-06</strain>
    </source>
</reference>
<dbReference type="EMBL" id="JAENHP010000001">
    <property type="protein sequence ID" value="MBM2615000.1"/>
    <property type="molecule type" value="Genomic_DNA"/>
</dbReference>
<gene>
    <name evidence="3" type="ORF">JIG36_05435</name>
</gene>